<comment type="caution">
    <text evidence="18">The sequence shown here is derived from an EMBL/GenBank/DDBJ whole genome shotgun (WGS) entry which is preliminary data.</text>
</comment>
<gene>
    <name evidence="18" type="primary">DAD1</name>
    <name evidence="18" type="ORF">H4R26_000945</name>
</gene>
<evidence type="ECO:0000256" key="12">
    <source>
        <dbReference type="ARBA" id="ARBA00023212"/>
    </source>
</evidence>
<evidence type="ECO:0000256" key="3">
    <source>
        <dbReference type="ARBA" id="ARBA00004629"/>
    </source>
</evidence>
<keyword evidence="10" id="KW-0498">Mitosis</keyword>
<dbReference type="PANTHER" id="PTHR28025">
    <property type="entry name" value="DASH COMPLEX SUBUNIT DAD1"/>
    <property type="match status" value="1"/>
</dbReference>
<evidence type="ECO:0000256" key="13">
    <source>
        <dbReference type="ARBA" id="ARBA00023242"/>
    </source>
</evidence>
<organism evidence="18 19">
    <name type="scientific">Coemansia thaxteri</name>
    <dbReference type="NCBI Taxonomy" id="2663907"/>
    <lineage>
        <taxon>Eukaryota</taxon>
        <taxon>Fungi</taxon>
        <taxon>Fungi incertae sedis</taxon>
        <taxon>Zoopagomycota</taxon>
        <taxon>Kickxellomycotina</taxon>
        <taxon>Kickxellomycetes</taxon>
        <taxon>Kickxellales</taxon>
        <taxon>Kickxellaceae</taxon>
        <taxon>Coemansia</taxon>
    </lineage>
</organism>
<keyword evidence="13" id="KW-0539">Nucleus</keyword>
<dbReference type="GO" id="GO:0051010">
    <property type="term" value="F:microtubule plus-end binding"/>
    <property type="evidence" value="ECO:0007669"/>
    <property type="project" value="TreeGrafter"/>
</dbReference>
<keyword evidence="12" id="KW-0206">Cytoskeleton</keyword>
<dbReference type="EMBL" id="JANBQF010000034">
    <property type="protein sequence ID" value="KAJ2007179.1"/>
    <property type="molecule type" value="Genomic_DNA"/>
</dbReference>
<evidence type="ECO:0000256" key="10">
    <source>
        <dbReference type="ARBA" id="ARBA00022776"/>
    </source>
</evidence>
<comment type="similarity">
    <text evidence="4">Belongs to the DASH complex DAD1 family.</text>
</comment>
<dbReference type="InterPro" id="IPR013958">
    <property type="entry name" value="DASH_Dad1"/>
</dbReference>
<keyword evidence="14" id="KW-0131">Cell cycle</keyword>
<accession>A0A9W8BGS6</accession>
<dbReference type="Proteomes" id="UP001150907">
    <property type="component" value="Unassembled WGS sequence"/>
</dbReference>
<evidence type="ECO:0000256" key="9">
    <source>
        <dbReference type="ARBA" id="ARBA00022701"/>
    </source>
</evidence>
<feature type="compositionally biased region" description="Acidic residues" evidence="17">
    <location>
        <begin position="134"/>
        <end position="146"/>
    </location>
</feature>
<dbReference type="GO" id="GO:0051301">
    <property type="term" value="P:cell division"/>
    <property type="evidence" value="ECO:0007669"/>
    <property type="project" value="UniProtKB-KW"/>
</dbReference>
<keyword evidence="15" id="KW-0137">Centromere</keyword>
<name>A0A9W8BGS6_9FUNG</name>
<keyword evidence="9" id="KW-0493">Microtubule</keyword>
<dbReference type="PANTHER" id="PTHR28025:SF1">
    <property type="entry name" value="DASH COMPLEX SUBUNIT DAD1"/>
    <property type="match status" value="1"/>
</dbReference>
<dbReference type="GO" id="GO:0042729">
    <property type="term" value="C:DASH complex"/>
    <property type="evidence" value="ECO:0007669"/>
    <property type="project" value="InterPro"/>
</dbReference>
<comment type="subcellular location">
    <subcellularLocation>
        <location evidence="3">Chromosome</location>
        <location evidence="3">Centromere</location>
        <location evidence="3">Kinetochore</location>
    </subcellularLocation>
    <subcellularLocation>
        <location evidence="2">Cytoplasm</location>
        <location evidence="2">Cytoskeleton</location>
        <location evidence="2">Spindle</location>
    </subcellularLocation>
    <subcellularLocation>
        <location evidence="1">Nucleus</location>
    </subcellularLocation>
</comment>
<evidence type="ECO:0000256" key="16">
    <source>
        <dbReference type="ARBA" id="ARBA00030566"/>
    </source>
</evidence>
<keyword evidence="11" id="KW-0995">Kinetochore</keyword>
<feature type="compositionally biased region" description="Acidic residues" evidence="17">
    <location>
        <begin position="94"/>
        <end position="118"/>
    </location>
</feature>
<evidence type="ECO:0000256" key="8">
    <source>
        <dbReference type="ARBA" id="ARBA00022618"/>
    </source>
</evidence>
<evidence type="ECO:0000256" key="15">
    <source>
        <dbReference type="ARBA" id="ARBA00023328"/>
    </source>
</evidence>
<keyword evidence="6" id="KW-0158">Chromosome</keyword>
<evidence type="ECO:0000313" key="19">
    <source>
        <dbReference type="Proteomes" id="UP001150907"/>
    </source>
</evidence>
<dbReference type="GO" id="GO:0044732">
    <property type="term" value="C:mitotic spindle pole body"/>
    <property type="evidence" value="ECO:0007669"/>
    <property type="project" value="TreeGrafter"/>
</dbReference>
<keyword evidence="7" id="KW-0963">Cytoplasm</keyword>
<reference evidence="18" key="1">
    <citation type="submission" date="2022-07" db="EMBL/GenBank/DDBJ databases">
        <title>Phylogenomic reconstructions and comparative analyses of Kickxellomycotina fungi.</title>
        <authorList>
            <person name="Reynolds N.K."/>
            <person name="Stajich J.E."/>
            <person name="Barry K."/>
            <person name="Grigoriev I.V."/>
            <person name="Crous P."/>
            <person name="Smith M.E."/>
        </authorList>
    </citation>
    <scope>NUCLEOTIDE SEQUENCE</scope>
    <source>
        <strain evidence="18">IMI 214461</strain>
    </source>
</reference>
<evidence type="ECO:0000256" key="17">
    <source>
        <dbReference type="SAM" id="MobiDB-lite"/>
    </source>
</evidence>
<evidence type="ECO:0000256" key="2">
    <source>
        <dbReference type="ARBA" id="ARBA00004186"/>
    </source>
</evidence>
<evidence type="ECO:0000256" key="5">
    <source>
        <dbReference type="ARBA" id="ARBA00020261"/>
    </source>
</evidence>
<evidence type="ECO:0000256" key="11">
    <source>
        <dbReference type="ARBA" id="ARBA00022838"/>
    </source>
</evidence>
<evidence type="ECO:0000313" key="18">
    <source>
        <dbReference type="EMBL" id="KAJ2007179.1"/>
    </source>
</evidence>
<evidence type="ECO:0000256" key="6">
    <source>
        <dbReference type="ARBA" id="ARBA00022454"/>
    </source>
</evidence>
<dbReference type="OrthoDB" id="5566853at2759"/>
<evidence type="ECO:0000256" key="4">
    <source>
        <dbReference type="ARBA" id="ARBA00010146"/>
    </source>
</evidence>
<protein>
    <recommendedName>
        <fullName evidence="5">DASH complex subunit DAD1</fullName>
    </recommendedName>
    <alternativeName>
        <fullName evidence="16">Outer kinetochore protein DAD1</fullName>
    </alternativeName>
</protein>
<dbReference type="GO" id="GO:0005876">
    <property type="term" value="C:spindle microtubule"/>
    <property type="evidence" value="ECO:0007669"/>
    <property type="project" value="TreeGrafter"/>
</dbReference>
<feature type="region of interest" description="Disordered" evidence="17">
    <location>
        <begin position="80"/>
        <end position="146"/>
    </location>
</feature>
<sequence>MFRIANLSLMDRTESLTTSYGSRAQYEREKERLVVEINQGMDTVNRNLIQLNQNLESAISLGSNFSRVASLWSEFGAIINPPLEEEGGGSQHDEGDEDDGLSNDDEEYADEAGDDGSEDPGVAYDYEAGGENGPDYELDSPMDEDR</sequence>
<dbReference type="AlphaFoldDB" id="A0A9W8BGS6"/>
<evidence type="ECO:0000256" key="1">
    <source>
        <dbReference type="ARBA" id="ARBA00004123"/>
    </source>
</evidence>
<proteinExistence type="inferred from homology"/>
<keyword evidence="8" id="KW-0132">Cell division</keyword>
<evidence type="ECO:0000256" key="7">
    <source>
        <dbReference type="ARBA" id="ARBA00022490"/>
    </source>
</evidence>
<dbReference type="Pfam" id="PF08649">
    <property type="entry name" value="DASH_Dad1"/>
    <property type="match status" value="1"/>
</dbReference>
<keyword evidence="19" id="KW-1185">Reference proteome</keyword>
<dbReference type="GO" id="GO:0072686">
    <property type="term" value="C:mitotic spindle"/>
    <property type="evidence" value="ECO:0007669"/>
    <property type="project" value="InterPro"/>
</dbReference>
<evidence type="ECO:0000256" key="14">
    <source>
        <dbReference type="ARBA" id="ARBA00023306"/>
    </source>
</evidence>